<feature type="transmembrane region" description="Helical" evidence="1">
    <location>
        <begin position="419"/>
        <end position="436"/>
    </location>
</feature>
<dbReference type="RefSeq" id="WP_148604272.1">
    <property type="nucleotide sequence ID" value="NZ_RXYB01000013.1"/>
</dbReference>
<evidence type="ECO:0000313" key="3">
    <source>
        <dbReference type="EMBL" id="MBC3797951.1"/>
    </source>
</evidence>
<proteinExistence type="predicted"/>
<dbReference type="Proteomes" id="UP000653358">
    <property type="component" value="Unassembled WGS sequence"/>
</dbReference>
<feature type="chain" id="PRO_5046541006" description="Gram-positive cocci surface proteins LPxTG domain-containing protein" evidence="2">
    <location>
        <begin position="28"/>
        <end position="443"/>
    </location>
</feature>
<evidence type="ECO:0000256" key="1">
    <source>
        <dbReference type="SAM" id="Phobius"/>
    </source>
</evidence>
<evidence type="ECO:0000256" key="2">
    <source>
        <dbReference type="SAM" id="SignalP"/>
    </source>
</evidence>
<dbReference type="EMBL" id="WJBB01000018">
    <property type="protein sequence ID" value="MBC3797951.1"/>
    <property type="molecule type" value="Genomic_DNA"/>
</dbReference>
<organism evidence="3 4">
    <name type="scientific">Acetobacterium tundrae</name>
    <dbReference type="NCBI Taxonomy" id="132932"/>
    <lineage>
        <taxon>Bacteria</taxon>
        <taxon>Bacillati</taxon>
        <taxon>Bacillota</taxon>
        <taxon>Clostridia</taxon>
        <taxon>Eubacteriales</taxon>
        <taxon>Eubacteriaceae</taxon>
        <taxon>Acetobacterium</taxon>
    </lineage>
</organism>
<accession>A0ABR6WNR3</accession>
<comment type="caution">
    <text evidence="3">The sequence shown here is derived from an EMBL/GenBank/DDBJ whole genome shotgun (WGS) entry which is preliminary data.</text>
</comment>
<feature type="signal peptide" evidence="2">
    <location>
        <begin position="1"/>
        <end position="27"/>
    </location>
</feature>
<keyword evidence="4" id="KW-1185">Reference proteome</keyword>
<evidence type="ECO:0008006" key="5">
    <source>
        <dbReference type="Google" id="ProtNLM"/>
    </source>
</evidence>
<keyword evidence="1" id="KW-0472">Membrane</keyword>
<evidence type="ECO:0000313" key="4">
    <source>
        <dbReference type="Proteomes" id="UP000653358"/>
    </source>
</evidence>
<gene>
    <name evidence="3" type="ORF">GH807_12945</name>
</gene>
<reference evidence="3 4" key="1">
    <citation type="journal article" date="2020" name="mSystems">
        <title>Defining Genomic and Predicted Metabolic Features of the Acetobacterium Genus.</title>
        <authorList>
            <person name="Ross D.E."/>
            <person name="Marshall C.W."/>
            <person name="Gulliver D."/>
            <person name="May H.D."/>
            <person name="Norman R.S."/>
        </authorList>
    </citation>
    <scope>NUCLEOTIDE SEQUENCE [LARGE SCALE GENOMIC DNA]</scope>
    <source>
        <strain evidence="3 4">DSM 9173</strain>
    </source>
</reference>
<name>A0ABR6WNR3_9FIRM</name>
<keyword evidence="1" id="KW-0812">Transmembrane</keyword>
<keyword evidence="2" id="KW-0732">Signal</keyword>
<sequence length="443" mass="45509">MKKLSKLMSLMTVMVMMFMLVPVSALAASSQETASVADNSNIVISEVVIADTTTVTNTKTVAEPTVTADKIVETSVGTEQPAVTAFQDPVAAGPPVNNTVETPIVTEETLEATAVPFMALYKTDGSEINVLAINSGEGYAYNTETNALTLNNFTGKSLLSKLMGDNFAIILQGTNTLKTDNGFAIDIKGDVNLSGPGTLVAEGESTTDSMGGGINVIGNLAIDSGTYNITAIGNTDDSSVVGILTGYNDSDAIASGNLTINGGNVNVAASNAGTGGAFGLFAYGNNVINDGNIDVFTDCSNSFSSGVGSYNDLVFNGGDTTVNAVTNTGTAVALFSYSGIKINHGILDLSATGGISPLALSSKKSVQINSIYGDVDVTASSLYLTSSKVKSYETVGTFKHSESSSANPKTGIRNSSGDVLMASMLILSLIGVVFAVRKRDVKS</sequence>
<protein>
    <recommendedName>
        <fullName evidence="5">Gram-positive cocci surface proteins LPxTG domain-containing protein</fullName>
    </recommendedName>
</protein>
<keyword evidence="1" id="KW-1133">Transmembrane helix</keyword>